<protein>
    <submittedName>
        <fullName evidence="2 3">Uncharacterized protein</fullName>
    </submittedName>
</protein>
<dbReference type="Proteomes" id="UP000002051">
    <property type="component" value="Chromosome 4"/>
</dbReference>
<proteinExistence type="predicted"/>
<gene>
    <name evidence="2" type="ordered locus">MTR_4g101810</name>
</gene>
<dbReference type="PaxDb" id="3880-AES90971"/>
<evidence type="ECO:0000313" key="4">
    <source>
        <dbReference type="Proteomes" id="UP000002051"/>
    </source>
</evidence>
<dbReference type="AlphaFoldDB" id="G7JK59"/>
<dbReference type="HOGENOM" id="CLU_2797784_0_0_1"/>
<reference evidence="3" key="3">
    <citation type="submission" date="2015-04" db="UniProtKB">
        <authorList>
            <consortium name="EnsemblPlants"/>
        </authorList>
    </citation>
    <scope>IDENTIFICATION</scope>
    <source>
        <strain evidence="3">cv. Jemalong A17</strain>
    </source>
</reference>
<evidence type="ECO:0000256" key="1">
    <source>
        <dbReference type="SAM" id="MobiDB-lite"/>
    </source>
</evidence>
<evidence type="ECO:0000313" key="2">
    <source>
        <dbReference type="EMBL" id="AES90971.1"/>
    </source>
</evidence>
<reference evidence="2 4" key="2">
    <citation type="journal article" date="2014" name="BMC Genomics">
        <title>An improved genome release (version Mt4.0) for the model legume Medicago truncatula.</title>
        <authorList>
            <person name="Tang H."/>
            <person name="Krishnakumar V."/>
            <person name="Bidwell S."/>
            <person name="Rosen B."/>
            <person name="Chan A."/>
            <person name="Zhou S."/>
            <person name="Gentzbittel L."/>
            <person name="Childs K.L."/>
            <person name="Yandell M."/>
            <person name="Gundlach H."/>
            <person name="Mayer K.F."/>
            <person name="Schwartz D.C."/>
            <person name="Town C.D."/>
        </authorList>
    </citation>
    <scope>GENOME REANNOTATION</scope>
    <source>
        <strain evidence="3 4">cv. Jemalong A17</strain>
    </source>
</reference>
<sequence length="68" mass="7323">MSSPQQNSVLPSSSSANASHPVTAAPVTKGKFLANSQNAYALFCKYFGQTFNIEEWRLGLCLVKIADS</sequence>
<feature type="compositionally biased region" description="Low complexity" evidence="1">
    <location>
        <begin position="1"/>
        <end position="19"/>
    </location>
</feature>
<dbReference type="EMBL" id="CM001220">
    <property type="protein sequence ID" value="AES90971.1"/>
    <property type="molecule type" value="Genomic_DNA"/>
</dbReference>
<feature type="region of interest" description="Disordered" evidence="1">
    <location>
        <begin position="1"/>
        <end position="21"/>
    </location>
</feature>
<reference evidence="2 4" key="1">
    <citation type="journal article" date="2011" name="Nature">
        <title>The Medicago genome provides insight into the evolution of rhizobial symbioses.</title>
        <authorList>
            <person name="Young N.D."/>
            <person name="Debelle F."/>
            <person name="Oldroyd G.E."/>
            <person name="Geurts R."/>
            <person name="Cannon S.B."/>
            <person name="Udvardi M.K."/>
            <person name="Benedito V.A."/>
            <person name="Mayer K.F."/>
            <person name="Gouzy J."/>
            <person name="Schoof H."/>
            <person name="Van de Peer Y."/>
            <person name="Proost S."/>
            <person name="Cook D.R."/>
            <person name="Meyers B.C."/>
            <person name="Spannagl M."/>
            <person name="Cheung F."/>
            <person name="De Mita S."/>
            <person name="Krishnakumar V."/>
            <person name="Gundlach H."/>
            <person name="Zhou S."/>
            <person name="Mudge J."/>
            <person name="Bharti A.K."/>
            <person name="Murray J.D."/>
            <person name="Naoumkina M.A."/>
            <person name="Rosen B."/>
            <person name="Silverstein K.A."/>
            <person name="Tang H."/>
            <person name="Rombauts S."/>
            <person name="Zhao P.X."/>
            <person name="Zhou P."/>
            <person name="Barbe V."/>
            <person name="Bardou P."/>
            <person name="Bechner M."/>
            <person name="Bellec A."/>
            <person name="Berger A."/>
            <person name="Berges H."/>
            <person name="Bidwell S."/>
            <person name="Bisseling T."/>
            <person name="Choisne N."/>
            <person name="Couloux A."/>
            <person name="Denny R."/>
            <person name="Deshpande S."/>
            <person name="Dai X."/>
            <person name="Doyle J.J."/>
            <person name="Dudez A.M."/>
            <person name="Farmer A.D."/>
            <person name="Fouteau S."/>
            <person name="Franken C."/>
            <person name="Gibelin C."/>
            <person name="Gish J."/>
            <person name="Goldstein S."/>
            <person name="Gonzalez A.J."/>
            <person name="Green P.J."/>
            <person name="Hallab A."/>
            <person name="Hartog M."/>
            <person name="Hua A."/>
            <person name="Humphray S.J."/>
            <person name="Jeong D.H."/>
            <person name="Jing Y."/>
            <person name="Jocker A."/>
            <person name="Kenton S.M."/>
            <person name="Kim D.J."/>
            <person name="Klee K."/>
            <person name="Lai H."/>
            <person name="Lang C."/>
            <person name="Lin S."/>
            <person name="Macmil S.L."/>
            <person name="Magdelenat G."/>
            <person name="Matthews L."/>
            <person name="McCorrison J."/>
            <person name="Monaghan E.L."/>
            <person name="Mun J.H."/>
            <person name="Najar F.Z."/>
            <person name="Nicholson C."/>
            <person name="Noirot C."/>
            <person name="O'Bleness M."/>
            <person name="Paule C.R."/>
            <person name="Poulain J."/>
            <person name="Prion F."/>
            <person name="Qin B."/>
            <person name="Qu C."/>
            <person name="Retzel E.F."/>
            <person name="Riddle C."/>
            <person name="Sallet E."/>
            <person name="Samain S."/>
            <person name="Samson N."/>
            <person name="Sanders I."/>
            <person name="Saurat O."/>
            <person name="Scarpelli C."/>
            <person name="Schiex T."/>
            <person name="Segurens B."/>
            <person name="Severin A.J."/>
            <person name="Sherrier D.J."/>
            <person name="Shi R."/>
            <person name="Sims S."/>
            <person name="Singer S.R."/>
            <person name="Sinharoy S."/>
            <person name="Sterck L."/>
            <person name="Viollet A."/>
            <person name="Wang B.B."/>
            <person name="Wang K."/>
            <person name="Wang M."/>
            <person name="Wang X."/>
            <person name="Warfsmann J."/>
            <person name="Weissenbach J."/>
            <person name="White D.D."/>
            <person name="White J.D."/>
            <person name="Wiley G.B."/>
            <person name="Wincker P."/>
            <person name="Xing Y."/>
            <person name="Yang L."/>
            <person name="Yao Z."/>
            <person name="Ying F."/>
            <person name="Zhai J."/>
            <person name="Zhou L."/>
            <person name="Zuber A."/>
            <person name="Denarie J."/>
            <person name="Dixon R.A."/>
            <person name="May G.D."/>
            <person name="Schwartz D.C."/>
            <person name="Rogers J."/>
            <person name="Quetier F."/>
            <person name="Town C.D."/>
            <person name="Roe B.A."/>
        </authorList>
    </citation>
    <scope>NUCLEOTIDE SEQUENCE [LARGE SCALE GENOMIC DNA]</scope>
    <source>
        <strain evidence="2">A17</strain>
        <strain evidence="3 4">cv. Jemalong A17</strain>
    </source>
</reference>
<evidence type="ECO:0000313" key="3">
    <source>
        <dbReference type="EnsemblPlants" id="AES90971"/>
    </source>
</evidence>
<keyword evidence="4" id="KW-1185">Reference proteome</keyword>
<accession>G7JK59</accession>
<name>G7JK59_MEDTR</name>
<dbReference type="EnsemblPlants" id="AES90971">
    <property type="protein sequence ID" value="AES90971"/>
    <property type="gene ID" value="MTR_4g101810"/>
</dbReference>
<organism evidence="2 4">
    <name type="scientific">Medicago truncatula</name>
    <name type="common">Barrel medic</name>
    <name type="synonym">Medicago tribuloides</name>
    <dbReference type="NCBI Taxonomy" id="3880"/>
    <lineage>
        <taxon>Eukaryota</taxon>
        <taxon>Viridiplantae</taxon>
        <taxon>Streptophyta</taxon>
        <taxon>Embryophyta</taxon>
        <taxon>Tracheophyta</taxon>
        <taxon>Spermatophyta</taxon>
        <taxon>Magnoliopsida</taxon>
        <taxon>eudicotyledons</taxon>
        <taxon>Gunneridae</taxon>
        <taxon>Pentapetalae</taxon>
        <taxon>rosids</taxon>
        <taxon>fabids</taxon>
        <taxon>Fabales</taxon>
        <taxon>Fabaceae</taxon>
        <taxon>Papilionoideae</taxon>
        <taxon>50 kb inversion clade</taxon>
        <taxon>NPAAA clade</taxon>
        <taxon>Hologalegina</taxon>
        <taxon>IRL clade</taxon>
        <taxon>Trifolieae</taxon>
        <taxon>Medicago</taxon>
    </lineage>
</organism>